<dbReference type="SFLD" id="SFLDG01140">
    <property type="entry name" value="C2.B:_Phosphomannomutase_and_P"/>
    <property type="match status" value="1"/>
</dbReference>
<name>A0A173X875_9FIRM</name>
<dbReference type="GO" id="GO:0016791">
    <property type="term" value="F:phosphatase activity"/>
    <property type="evidence" value="ECO:0007669"/>
    <property type="project" value="TreeGrafter"/>
</dbReference>
<dbReference type="InterPro" id="IPR023214">
    <property type="entry name" value="HAD_sf"/>
</dbReference>
<dbReference type="Proteomes" id="UP000095395">
    <property type="component" value="Unassembled WGS sequence"/>
</dbReference>
<dbReference type="EMBL" id="CYYR01000002">
    <property type="protein sequence ID" value="CUN46845.1"/>
    <property type="molecule type" value="Genomic_DNA"/>
</dbReference>
<dbReference type="InterPro" id="IPR036412">
    <property type="entry name" value="HAD-like_sf"/>
</dbReference>
<dbReference type="Pfam" id="PF08282">
    <property type="entry name" value="Hydrolase_3"/>
    <property type="match status" value="1"/>
</dbReference>
<gene>
    <name evidence="1" type="ORF">ERS852392_00469</name>
</gene>
<dbReference type="SUPFAM" id="SSF56784">
    <property type="entry name" value="HAD-like"/>
    <property type="match status" value="1"/>
</dbReference>
<dbReference type="GO" id="GO:0000287">
    <property type="term" value="F:magnesium ion binding"/>
    <property type="evidence" value="ECO:0007669"/>
    <property type="project" value="TreeGrafter"/>
</dbReference>
<dbReference type="Gene3D" id="3.40.50.1000">
    <property type="entry name" value="HAD superfamily/HAD-like"/>
    <property type="match status" value="1"/>
</dbReference>
<protein>
    <submittedName>
        <fullName evidence="1">Putative bifunctional phosphatase/peptidyl-prolyl cis-trans isomerase</fullName>
    </submittedName>
</protein>
<dbReference type="InterPro" id="IPR006379">
    <property type="entry name" value="HAD-SF_hydro_IIB"/>
</dbReference>
<dbReference type="PANTHER" id="PTHR10000:SF25">
    <property type="entry name" value="PHOSPHATASE YKRA-RELATED"/>
    <property type="match status" value="1"/>
</dbReference>
<dbReference type="GO" id="GO:0005829">
    <property type="term" value="C:cytosol"/>
    <property type="evidence" value="ECO:0007669"/>
    <property type="project" value="TreeGrafter"/>
</dbReference>
<dbReference type="InterPro" id="IPR000150">
    <property type="entry name" value="Cof"/>
</dbReference>
<dbReference type="NCBIfam" id="TIGR00099">
    <property type="entry name" value="Cof-subfamily"/>
    <property type="match status" value="1"/>
</dbReference>
<dbReference type="GO" id="GO:0016853">
    <property type="term" value="F:isomerase activity"/>
    <property type="evidence" value="ECO:0007669"/>
    <property type="project" value="UniProtKB-KW"/>
</dbReference>
<dbReference type="Gene3D" id="3.30.1240.10">
    <property type="match status" value="1"/>
</dbReference>
<keyword evidence="1" id="KW-0413">Isomerase</keyword>
<accession>A0A173X875</accession>
<dbReference type="PANTHER" id="PTHR10000">
    <property type="entry name" value="PHOSPHOSERINE PHOSPHATASE"/>
    <property type="match status" value="1"/>
</dbReference>
<dbReference type="NCBIfam" id="TIGR01484">
    <property type="entry name" value="HAD-SF-IIB"/>
    <property type="match status" value="1"/>
</dbReference>
<dbReference type="SFLD" id="SFLDS00003">
    <property type="entry name" value="Haloacid_Dehalogenase"/>
    <property type="match status" value="1"/>
</dbReference>
<organism evidence="1 2">
    <name type="scientific">Roseburia inulinivorans</name>
    <dbReference type="NCBI Taxonomy" id="360807"/>
    <lineage>
        <taxon>Bacteria</taxon>
        <taxon>Bacillati</taxon>
        <taxon>Bacillota</taxon>
        <taxon>Clostridia</taxon>
        <taxon>Lachnospirales</taxon>
        <taxon>Lachnospiraceae</taxon>
        <taxon>Roseburia</taxon>
    </lineage>
</organism>
<evidence type="ECO:0000313" key="1">
    <source>
        <dbReference type="EMBL" id="CUN46845.1"/>
    </source>
</evidence>
<dbReference type="PROSITE" id="PS01229">
    <property type="entry name" value="COF_2"/>
    <property type="match status" value="1"/>
</dbReference>
<sequence length="260" mass="29148">MKKAVFFDIDGTLWNYQMQIPESAVWAIRKLRENGHYAFICSGRSRSNIQSPKLLGIGFDGVVASCGAHIDFHKETAYQVLLTEKQVTYALNVLKKYHMPVVLEGPEYVYVNESDFMDDPYVIHLRKELGEHLKNIPSDHSKIRINKMSSIAPDVDEESFVKDMGEDFDVVIHGQGIIEINPAGISKATGIRKVCEMLDIPHENTFAFGDSANDLEMLAYVAHSIAMGNGTEEVKNTAEYVTRSVDEDGILHGLKHYGLI</sequence>
<evidence type="ECO:0000313" key="2">
    <source>
        <dbReference type="Proteomes" id="UP000095395"/>
    </source>
</evidence>
<dbReference type="RefSeq" id="WP_055301125.1">
    <property type="nucleotide sequence ID" value="NZ_CYYR01000002.1"/>
</dbReference>
<proteinExistence type="predicted"/>
<dbReference type="AlphaFoldDB" id="A0A173X875"/>
<reference evidence="1 2" key="1">
    <citation type="submission" date="2015-09" db="EMBL/GenBank/DDBJ databases">
        <authorList>
            <consortium name="Pathogen Informatics"/>
        </authorList>
    </citation>
    <scope>NUCLEOTIDE SEQUENCE [LARGE SCALE GENOMIC DNA]</scope>
    <source>
        <strain evidence="1 2">2789STDY5608835</strain>
    </source>
</reference>